<dbReference type="RefSeq" id="WP_206725875.1">
    <property type="nucleotide sequence ID" value="NZ_CP071090.1"/>
</dbReference>
<keyword evidence="2" id="KW-0732">Signal</keyword>
<evidence type="ECO:0000259" key="3">
    <source>
        <dbReference type="PROSITE" id="PS51662"/>
    </source>
</evidence>
<dbReference type="PROSITE" id="PS51662">
    <property type="entry name" value="BP_PHYTASE"/>
    <property type="match status" value="1"/>
</dbReference>
<dbReference type="Pfam" id="PF02333">
    <property type="entry name" value="Phytase"/>
    <property type="match status" value="1"/>
</dbReference>
<name>A0ABX7P0Y2_9BACT</name>
<feature type="region of interest" description="Disordered" evidence="1">
    <location>
        <begin position="351"/>
        <end position="390"/>
    </location>
</feature>
<feature type="signal peptide" evidence="2">
    <location>
        <begin position="1"/>
        <end position="20"/>
    </location>
</feature>
<keyword evidence="5" id="KW-1185">Reference proteome</keyword>
<dbReference type="Proteomes" id="UP000662747">
    <property type="component" value="Chromosome"/>
</dbReference>
<dbReference type="NCBIfam" id="TIGR03901">
    <property type="entry name" value="MYXO-CTERM"/>
    <property type="match status" value="1"/>
</dbReference>
<dbReference type="InterPro" id="IPR017756">
    <property type="entry name" value="TM_Gly-Cys-Arg_CS"/>
</dbReference>
<dbReference type="InterPro" id="IPR011042">
    <property type="entry name" value="6-blade_b-propeller_TolB-like"/>
</dbReference>
<dbReference type="SUPFAM" id="SSF50956">
    <property type="entry name" value="Thermostable phytase (3-phytase)"/>
    <property type="match status" value="1"/>
</dbReference>
<feature type="chain" id="PRO_5047348918" evidence="2">
    <location>
        <begin position="21"/>
        <end position="416"/>
    </location>
</feature>
<sequence length="416" mass="42051">MRNPLPLALAALLAGTAASAQPVTVAPTRETQPNPGVVSGALRDVALWVNPADGGASLLISAYDNANAGLVTFGVDGTELEAELPDGPALSVALHDDFPLGSTSRTLVVTANPNFNGLGAYRLEPGGTDQVVRIGNAGFLSGRQYASVALYRSPVSRRFFVFAGTAGGRLEQFEISGADGGVTATPVRVLATAGGSIAGIVADEDTGRLFVTEAGQGLWRYSAEADGGQDRLNLASVGSQLSTEVGRVALYKASNGEGYILVADTAANAFAVLERRSEAVVGKFTVIADGGIDAVDGPRALAVSSRPVGPDFSSGLFVAHDSINTPAENLKLMPWASVANAFNPPLRVETQQADAGTDAGTSGNDGGTIGGPPPPPSNGGGDEDDGKGCSCAAASVPASALLGLLALALAGRRRRS</sequence>
<evidence type="ECO:0000256" key="2">
    <source>
        <dbReference type="SAM" id="SignalP"/>
    </source>
</evidence>
<organism evidence="4 5">
    <name type="scientific">Pyxidicoccus parkwayensis</name>
    <dbReference type="NCBI Taxonomy" id="2813578"/>
    <lineage>
        <taxon>Bacteria</taxon>
        <taxon>Pseudomonadati</taxon>
        <taxon>Myxococcota</taxon>
        <taxon>Myxococcia</taxon>
        <taxon>Myxococcales</taxon>
        <taxon>Cystobacterineae</taxon>
        <taxon>Myxococcaceae</taxon>
        <taxon>Pyxidicoccus</taxon>
    </lineage>
</organism>
<protein>
    <submittedName>
        <fullName evidence="4">Phytase</fullName>
    </submittedName>
</protein>
<evidence type="ECO:0000313" key="5">
    <source>
        <dbReference type="Proteomes" id="UP000662747"/>
    </source>
</evidence>
<feature type="domain" description="BPP" evidence="3">
    <location>
        <begin position="15"/>
        <end position="342"/>
    </location>
</feature>
<reference evidence="4 5" key="1">
    <citation type="submission" date="2021-02" db="EMBL/GenBank/DDBJ databases">
        <title>De Novo genome assembly of isolated myxobacteria.</title>
        <authorList>
            <person name="Stevens D.C."/>
        </authorList>
    </citation>
    <scope>NUCLEOTIDE SEQUENCE [LARGE SCALE GENOMIC DNA]</scope>
    <source>
        <strain evidence="5">SCPEA02</strain>
    </source>
</reference>
<dbReference type="Gene3D" id="2.120.10.30">
    <property type="entry name" value="TolB, C-terminal domain"/>
    <property type="match status" value="1"/>
</dbReference>
<gene>
    <name evidence="4" type="ORF">JY651_04895</name>
</gene>
<dbReference type="EMBL" id="CP071090">
    <property type="protein sequence ID" value="QSQ24309.1"/>
    <property type="molecule type" value="Genomic_DNA"/>
</dbReference>
<dbReference type="InterPro" id="IPR024038">
    <property type="entry name" value="MYXO-CTERM"/>
</dbReference>
<proteinExistence type="predicted"/>
<dbReference type="NCBIfam" id="TIGR03382">
    <property type="entry name" value="GC_trans_RRR"/>
    <property type="match status" value="1"/>
</dbReference>
<dbReference type="InterPro" id="IPR003431">
    <property type="entry name" value="B-propeller_Phytase"/>
</dbReference>
<evidence type="ECO:0000256" key="1">
    <source>
        <dbReference type="SAM" id="MobiDB-lite"/>
    </source>
</evidence>
<accession>A0ABX7P0Y2</accession>
<dbReference type="NCBIfam" id="NF045638">
    <property type="entry name" value="Mrt_dep_phytase"/>
    <property type="match status" value="1"/>
</dbReference>
<evidence type="ECO:0000313" key="4">
    <source>
        <dbReference type="EMBL" id="QSQ24309.1"/>
    </source>
</evidence>